<evidence type="ECO:0000313" key="1">
    <source>
        <dbReference type="EMBL" id="GKU90470.1"/>
    </source>
</evidence>
<sequence length="110" mass="12515">MTNLRQIDPRVFSSHLTVFDDHLFDLIIFTDHHQLATATGKKGSRWENGSGFEGGDHWQIWVLEKRDQISCTTPSPFPAAENERFHSNFVNAGIISSLRPIPTRLKIVTI</sequence>
<comment type="caution">
    <text evidence="1">The sequence shown here is derived from an EMBL/GenBank/DDBJ whole genome shotgun (WGS) entry which is preliminary data.</text>
</comment>
<dbReference type="Proteomes" id="UP001054252">
    <property type="component" value="Unassembled WGS sequence"/>
</dbReference>
<proteinExistence type="predicted"/>
<keyword evidence="2" id="KW-1185">Reference proteome</keyword>
<protein>
    <submittedName>
        <fullName evidence="1">Uncharacterized protein</fullName>
    </submittedName>
</protein>
<reference evidence="1 2" key="1">
    <citation type="journal article" date="2021" name="Commun. Biol.">
        <title>The genome of Shorea leprosula (Dipterocarpaceae) highlights the ecological relevance of drought in aseasonal tropical rainforests.</title>
        <authorList>
            <person name="Ng K.K.S."/>
            <person name="Kobayashi M.J."/>
            <person name="Fawcett J.A."/>
            <person name="Hatakeyama M."/>
            <person name="Paape T."/>
            <person name="Ng C.H."/>
            <person name="Ang C.C."/>
            <person name="Tnah L.H."/>
            <person name="Lee C.T."/>
            <person name="Nishiyama T."/>
            <person name="Sese J."/>
            <person name="O'Brien M.J."/>
            <person name="Copetti D."/>
            <person name="Mohd Noor M.I."/>
            <person name="Ong R.C."/>
            <person name="Putra M."/>
            <person name="Sireger I.Z."/>
            <person name="Indrioko S."/>
            <person name="Kosugi Y."/>
            <person name="Izuno A."/>
            <person name="Isagi Y."/>
            <person name="Lee S.L."/>
            <person name="Shimizu K.K."/>
        </authorList>
    </citation>
    <scope>NUCLEOTIDE SEQUENCE [LARGE SCALE GENOMIC DNA]</scope>
    <source>
        <strain evidence="1">214</strain>
    </source>
</reference>
<accession>A0AAV5HUR0</accession>
<dbReference type="EMBL" id="BPVZ01000004">
    <property type="protein sequence ID" value="GKU90470.1"/>
    <property type="molecule type" value="Genomic_DNA"/>
</dbReference>
<evidence type="ECO:0000313" key="2">
    <source>
        <dbReference type="Proteomes" id="UP001054252"/>
    </source>
</evidence>
<organism evidence="1 2">
    <name type="scientific">Rubroshorea leprosula</name>
    <dbReference type="NCBI Taxonomy" id="152421"/>
    <lineage>
        <taxon>Eukaryota</taxon>
        <taxon>Viridiplantae</taxon>
        <taxon>Streptophyta</taxon>
        <taxon>Embryophyta</taxon>
        <taxon>Tracheophyta</taxon>
        <taxon>Spermatophyta</taxon>
        <taxon>Magnoliopsida</taxon>
        <taxon>eudicotyledons</taxon>
        <taxon>Gunneridae</taxon>
        <taxon>Pentapetalae</taxon>
        <taxon>rosids</taxon>
        <taxon>malvids</taxon>
        <taxon>Malvales</taxon>
        <taxon>Dipterocarpaceae</taxon>
        <taxon>Rubroshorea</taxon>
    </lineage>
</organism>
<dbReference type="AlphaFoldDB" id="A0AAV5HUR0"/>
<gene>
    <name evidence="1" type="ORF">SLEP1_g4460</name>
</gene>
<name>A0AAV5HUR0_9ROSI</name>